<organism evidence="3 4">
    <name type="scientific">Angiostrongylus cantonensis</name>
    <name type="common">Rat lungworm</name>
    <dbReference type="NCBI Taxonomy" id="6313"/>
    <lineage>
        <taxon>Eukaryota</taxon>
        <taxon>Metazoa</taxon>
        <taxon>Ecdysozoa</taxon>
        <taxon>Nematoda</taxon>
        <taxon>Chromadorea</taxon>
        <taxon>Rhabditida</taxon>
        <taxon>Rhabditina</taxon>
        <taxon>Rhabditomorpha</taxon>
        <taxon>Strongyloidea</taxon>
        <taxon>Metastrongylidae</taxon>
        <taxon>Angiostrongylus</taxon>
    </lineage>
</organism>
<feature type="region of interest" description="Disordered" evidence="1">
    <location>
        <begin position="186"/>
        <end position="215"/>
    </location>
</feature>
<feature type="compositionally biased region" description="Acidic residues" evidence="1">
    <location>
        <begin position="193"/>
        <end position="202"/>
    </location>
</feature>
<reference evidence="4" key="2">
    <citation type="submission" date="2017-02" db="UniProtKB">
        <authorList>
            <consortium name="WormBaseParasite"/>
        </authorList>
    </citation>
    <scope>IDENTIFICATION</scope>
</reference>
<dbReference type="WBParaSite" id="ACAC_0000550301-mRNA-1">
    <property type="protein sequence ID" value="ACAC_0000550301-mRNA-1"/>
    <property type="gene ID" value="ACAC_0000550301"/>
</dbReference>
<feature type="chain" id="PRO_5005326538" evidence="2">
    <location>
        <begin position="19"/>
        <end position="215"/>
    </location>
</feature>
<evidence type="ECO:0000313" key="4">
    <source>
        <dbReference type="WBParaSite" id="ACAC_0000550301-mRNA-1"/>
    </source>
</evidence>
<evidence type="ECO:0000313" key="3">
    <source>
        <dbReference type="Proteomes" id="UP000035642"/>
    </source>
</evidence>
<dbReference type="AlphaFoldDB" id="A0A0K0D608"/>
<keyword evidence="3" id="KW-1185">Reference proteome</keyword>
<evidence type="ECO:0000256" key="2">
    <source>
        <dbReference type="SAM" id="SignalP"/>
    </source>
</evidence>
<keyword evidence="2" id="KW-0732">Signal</keyword>
<proteinExistence type="predicted"/>
<reference evidence="3" key="1">
    <citation type="submission" date="2012-09" db="EMBL/GenBank/DDBJ databases">
        <authorList>
            <person name="Martin A.A."/>
        </authorList>
    </citation>
    <scope>NUCLEOTIDE SEQUENCE</scope>
</reference>
<sequence>MKAIFLICISVAVALYNAAQYAPQKYPVPYGAAYGKYEPYHKPYYYPKWYNQKYSSSSSRGYYDCWRKDDSEESHERESKRCSHCQPIEILRDGFKRPASIRHNTLSNGCSQAIISCPKSASFAITSVSRNGPRNTTLALGTGNGVVAECGHDRKWHTSSLDTEDVTVDTVDCIKLPLRREQVPARRVANIDPDGDEEDGSGDADGAFLNNTHTV</sequence>
<evidence type="ECO:0000256" key="1">
    <source>
        <dbReference type="SAM" id="MobiDB-lite"/>
    </source>
</evidence>
<dbReference type="Proteomes" id="UP000035642">
    <property type="component" value="Unassembled WGS sequence"/>
</dbReference>
<name>A0A0K0D608_ANGCA</name>
<feature type="signal peptide" evidence="2">
    <location>
        <begin position="1"/>
        <end position="18"/>
    </location>
</feature>
<protein>
    <submittedName>
        <fullName evidence="4">Uncharacterized protein</fullName>
    </submittedName>
</protein>
<accession>A0A0K0D608</accession>